<evidence type="ECO:0000313" key="2">
    <source>
        <dbReference type="EMBL" id="SVC52291.1"/>
    </source>
</evidence>
<protein>
    <submittedName>
        <fullName evidence="2">Uncharacterized protein</fullName>
    </submittedName>
</protein>
<dbReference type="AlphaFoldDB" id="A0A382MY84"/>
<gene>
    <name evidence="2" type="ORF">METZ01_LOCUS305145</name>
</gene>
<reference evidence="2" key="1">
    <citation type="submission" date="2018-05" db="EMBL/GenBank/DDBJ databases">
        <authorList>
            <person name="Lanie J.A."/>
            <person name="Ng W.-L."/>
            <person name="Kazmierczak K.M."/>
            <person name="Andrzejewski T.M."/>
            <person name="Davidsen T.M."/>
            <person name="Wayne K.J."/>
            <person name="Tettelin H."/>
            <person name="Glass J.I."/>
            <person name="Rusch D."/>
            <person name="Podicherti R."/>
            <person name="Tsui H.-C.T."/>
            <person name="Winkler M.E."/>
        </authorList>
    </citation>
    <scope>NUCLEOTIDE SEQUENCE</scope>
</reference>
<sequence>MTLPKDKILPSGKTLGQVRAELDRKFKDKNRSKKSSKDFPSMTLEEQRREGLSTESTVVITFGRRKKKSK</sequence>
<accession>A0A382MY84</accession>
<proteinExistence type="predicted"/>
<feature type="region of interest" description="Disordered" evidence="1">
    <location>
        <begin position="1"/>
        <end position="57"/>
    </location>
</feature>
<name>A0A382MY84_9ZZZZ</name>
<evidence type="ECO:0000256" key="1">
    <source>
        <dbReference type="SAM" id="MobiDB-lite"/>
    </source>
</evidence>
<organism evidence="2">
    <name type="scientific">marine metagenome</name>
    <dbReference type="NCBI Taxonomy" id="408172"/>
    <lineage>
        <taxon>unclassified sequences</taxon>
        <taxon>metagenomes</taxon>
        <taxon>ecological metagenomes</taxon>
    </lineage>
</organism>
<dbReference type="EMBL" id="UINC01095866">
    <property type="protein sequence ID" value="SVC52291.1"/>
    <property type="molecule type" value="Genomic_DNA"/>
</dbReference>